<protein>
    <submittedName>
        <fullName evidence="2">Copper chaperone NosL</fullName>
    </submittedName>
</protein>
<gene>
    <name evidence="2" type="ORF">SAMN06265377_3900</name>
</gene>
<dbReference type="OrthoDB" id="9792749at2"/>
<dbReference type="PANTHER" id="PTHR41247:SF1">
    <property type="entry name" value="HTH-TYPE TRANSCRIPTIONAL REPRESSOR YCNK"/>
    <property type="match status" value="1"/>
</dbReference>
<feature type="chain" id="PRO_5012854729" evidence="1">
    <location>
        <begin position="20"/>
        <end position="147"/>
    </location>
</feature>
<dbReference type="Pfam" id="PF05573">
    <property type="entry name" value="NosL"/>
    <property type="match status" value="1"/>
</dbReference>
<dbReference type="InterPro" id="IPR008719">
    <property type="entry name" value="N2O_reductase_NosL"/>
</dbReference>
<accession>A0A285MXY4</accession>
<evidence type="ECO:0000313" key="2">
    <source>
        <dbReference type="EMBL" id="SNZ02042.1"/>
    </source>
</evidence>
<dbReference type="RefSeq" id="WP_097047539.1">
    <property type="nucleotide sequence ID" value="NZ_OBEH01000009.1"/>
</dbReference>
<dbReference type="AlphaFoldDB" id="A0A285MXY4"/>
<keyword evidence="3" id="KW-1185">Reference proteome</keyword>
<proteinExistence type="predicted"/>
<evidence type="ECO:0000256" key="1">
    <source>
        <dbReference type="SAM" id="SignalP"/>
    </source>
</evidence>
<dbReference type="Proteomes" id="UP000219048">
    <property type="component" value="Unassembled WGS sequence"/>
</dbReference>
<feature type="signal peptide" evidence="1">
    <location>
        <begin position="1"/>
        <end position="19"/>
    </location>
</feature>
<evidence type="ECO:0000313" key="3">
    <source>
        <dbReference type="Proteomes" id="UP000219048"/>
    </source>
</evidence>
<sequence length="147" mass="16353">MKRQFGAYILIVMAATAFIQCSIKPQPIVYGTDGCHFCSMTIVDTQHAAQMVTKKGKAFKFDAIECMINYRNEIDADDIAQYVCNHYTAPEELIDATQATFLISEGIPSPMGAYLTAFDSKTGAESAQSKHEGKLFTWDELLEHLNN</sequence>
<dbReference type="SUPFAM" id="SSF160387">
    <property type="entry name" value="NosL/MerB-like"/>
    <property type="match status" value="1"/>
</dbReference>
<organism evidence="2 3">
    <name type="scientific">Flagellimonas pacifica</name>
    <dbReference type="NCBI Taxonomy" id="1247520"/>
    <lineage>
        <taxon>Bacteria</taxon>
        <taxon>Pseudomonadati</taxon>
        <taxon>Bacteroidota</taxon>
        <taxon>Flavobacteriia</taxon>
        <taxon>Flavobacteriales</taxon>
        <taxon>Flavobacteriaceae</taxon>
        <taxon>Flagellimonas</taxon>
    </lineage>
</organism>
<reference evidence="3" key="1">
    <citation type="submission" date="2017-09" db="EMBL/GenBank/DDBJ databases">
        <authorList>
            <person name="Varghese N."/>
            <person name="Submissions S."/>
        </authorList>
    </citation>
    <scope>NUCLEOTIDE SEQUENCE [LARGE SCALE GENOMIC DNA]</scope>
    <source>
        <strain evidence="3">DSM 25885</strain>
    </source>
</reference>
<dbReference type="EMBL" id="OBEH01000009">
    <property type="protein sequence ID" value="SNZ02042.1"/>
    <property type="molecule type" value="Genomic_DNA"/>
</dbReference>
<name>A0A285MXY4_9FLAO</name>
<keyword evidence="1" id="KW-0732">Signal</keyword>
<dbReference type="PANTHER" id="PTHR41247">
    <property type="entry name" value="HTH-TYPE TRANSCRIPTIONAL REPRESSOR YCNK"/>
    <property type="match status" value="1"/>
</dbReference>